<keyword evidence="2" id="KW-1185">Reference proteome</keyword>
<reference evidence="1" key="1">
    <citation type="submission" date="2022-07" db="EMBL/GenBank/DDBJ databases">
        <title>Phylogenomic reconstructions and comparative analyses of Kickxellomycotina fungi.</title>
        <authorList>
            <person name="Reynolds N.K."/>
            <person name="Stajich J.E."/>
            <person name="Barry K."/>
            <person name="Grigoriev I.V."/>
            <person name="Crous P."/>
            <person name="Smith M.E."/>
        </authorList>
    </citation>
    <scope>NUCLEOTIDE SEQUENCE</scope>
    <source>
        <strain evidence="1">NRRL 5244</strain>
    </source>
</reference>
<proteinExistence type="predicted"/>
<gene>
    <name evidence="1" type="ORF">FBU59_006135</name>
</gene>
<protein>
    <submittedName>
        <fullName evidence="1">Uncharacterized protein</fullName>
    </submittedName>
</protein>
<evidence type="ECO:0000313" key="1">
    <source>
        <dbReference type="EMBL" id="KAJ1933132.1"/>
    </source>
</evidence>
<sequence length="274" mass="30165">MSRSRSASVNTGYIYQQQQNQQHQHQHQRQQQQQHQQQMYGTELARPQSNVTDPSRTPELRGTKRHYGAGADNSRFPQGRTNDMLSTLAELSTRRIATATSPVSRSRSPPVRRARRQFDNSLKAYSLSSQAMGGTVSGSSTSSAGSSAYSPSMAAGAGTQGPKLTAHLAFDERSHLPAKDIMDELVSHTMAEFNIIGKMLHPSNFLKKYRRGKVLSMLALCVMANNAMFSRHPAIVEVGPVEATRRFVEHAKVFVADVIERPDPSSCAAIILLS</sequence>
<organism evidence="1 2">
    <name type="scientific">Linderina macrospora</name>
    <dbReference type="NCBI Taxonomy" id="4868"/>
    <lineage>
        <taxon>Eukaryota</taxon>
        <taxon>Fungi</taxon>
        <taxon>Fungi incertae sedis</taxon>
        <taxon>Zoopagomycota</taxon>
        <taxon>Kickxellomycotina</taxon>
        <taxon>Kickxellomycetes</taxon>
        <taxon>Kickxellales</taxon>
        <taxon>Kickxellaceae</taxon>
        <taxon>Linderina</taxon>
    </lineage>
</organism>
<dbReference type="EMBL" id="JANBPW010005204">
    <property type="protein sequence ID" value="KAJ1933132.1"/>
    <property type="molecule type" value="Genomic_DNA"/>
</dbReference>
<feature type="non-terminal residue" evidence="1">
    <location>
        <position position="274"/>
    </location>
</feature>
<name>A0ACC1J0V1_9FUNG</name>
<accession>A0ACC1J0V1</accession>
<evidence type="ECO:0000313" key="2">
    <source>
        <dbReference type="Proteomes" id="UP001150603"/>
    </source>
</evidence>
<dbReference type="Proteomes" id="UP001150603">
    <property type="component" value="Unassembled WGS sequence"/>
</dbReference>
<comment type="caution">
    <text evidence="1">The sequence shown here is derived from an EMBL/GenBank/DDBJ whole genome shotgun (WGS) entry which is preliminary data.</text>
</comment>